<dbReference type="AlphaFoldDB" id="A0A0G4B5Q2"/>
<feature type="region of interest" description="Disordered" evidence="1">
    <location>
        <begin position="71"/>
        <end position="114"/>
    </location>
</feature>
<organism evidence="3 4">
    <name type="scientific">Berkelbacteria bacterium GW2011_GWE1_39_12</name>
    <dbReference type="NCBI Taxonomy" id="1618337"/>
    <lineage>
        <taxon>Bacteria</taxon>
        <taxon>Candidatus Berkelbacteria</taxon>
    </lineage>
</organism>
<evidence type="ECO:0000313" key="4">
    <source>
        <dbReference type="Proteomes" id="UP000035648"/>
    </source>
</evidence>
<feature type="transmembrane region" description="Helical" evidence="2">
    <location>
        <begin position="6"/>
        <end position="22"/>
    </location>
</feature>
<dbReference type="EMBL" id="CP011213">
    <property type="protein sequence ID" value="AKM82713.1"/>
    <property type="molecule type" value="Genomic_DNA"/>
</dbReference>
<evidence type="ECO:0000313" key="3">
    <source>
        <dbReference type="EMBL" id="AKM82713.1"/>
    </source>
</evidence>
<evidence type="ECO:0000256" key="2">
    <source>
        <dbReference type="SAM" id="Phobius"/>
    </source>
</evidence>
<name>A0A0G4B5Q2_9BACT</name>
<reference evidence="3 4" key="1">
    <citation type="journal article" date="2015" name="Nature">
        <title>rRNA introns, odd ribosomes, and small enigmatic genomes across a large radiation of phyla.</title>
        <authorList>
            <person name="Brown C.T."/>
            <person name="Hug L.A."/>
            <person name="Thomas B.C."/>
            <person name="Sharon I."/>
            <person name="Castelle C.J."/>
            <person name="Singh A."/>
            <person name="Wilkins M.J."/>
            <person name="Williams K.H."/>
            <person name="Banfield J.F."/>
        </authorList>
    </citation>
    <scope>NUCLEOTIDE SEQUENCE [LARGE SCALE GENOMIC DNA]</scope>
</reference>
<evidence type="ECO:0000256" key="1">
    <source>
        <dbReference type="SAM" id="MobiDB-lite"/>
    </source>
</evidence>
<gene>
    <name evidence="3" type="ORF">UT28_C0001G0936</name>
</gene>
<keyword evidence="2" id="KW-0812">Transmembrane</keyword>
<protein>
    <submittedName>
        <fullName evidence="3">Uncharacterized protein</fullName>
    </submittedName>
</protein>
<dbReference type="KEGG" id="bbgw:UT28_C0001G0936"/>
<keyword evidence="2" id="KW-0472">Membrane</keyword>
<sequence length="114" mass="12584">MDRYNWTWIGIFGLLLVGIFVCSKLDNMIPCYSILGLFVVGIVLYVVGIFKDYDKPKDVREKLAQKKTSFALGSQGDNVRQPGPSADPPPYRPGIPSDDDSSIGSPVSRWPPPP</sequence>
<keyword evidence="2" id="KW-1133">Transmembrane helix</keyword>
<accession>A0A0G4B5Q2</accession>
<feature type="transmembrane region" description="Helical" evidence="2">
    <location>
        <begin position="29"/>
        <end position="50"/>
    </location>
</feature>
<proteinExistence type="predicted"/>
<dbReference type="Proteomes" id="UP000035648">
    <property type="component" value="Chromosome"/>
</dbReference>